<accession>A0ABX8TIG0</accession>
<organism evidence="1 2">
    <name type="scientific">Brevundimonas nasdae</name>
    <dbReference type="NCBI Taxonomy" id="172043"/>
    <lineage>
        <taxon>Bacteria</taxon>
        <taxon>Pseudomonadati</taxon>
        <taxon>Pseudomonadota</taxon>
        <taxon>Alphaproteobacteria</taxon>
        <taxon>Caulobacterales</taxon>
        <taxon>Caulobacteraceae</taxon>
        <taxon>Brevundimonas</taxon>
    </lineage>
</organism>
<dbReference type="RefSeq" id="WP_219353300.1">
    <property type="nucleotide sequence ID" value="NZ_CP080034.1"/>
</dbReference>
<keyword evidence="2" id="KW-1185">Reference proteome</keyword>
<sequence length="174" mass="18681">MTAQPSTVCRGCDQPIIAGQLRRGDNWHAACHSSAFSEIDLANRAPRLSRMPRVKGLTPTQVLILTAAARSSGGTVGFGAGDRRGSRVAKYDDMGRPWIVAYSSPQYFLKCRGLLVQANEPHIYRITDAGRAMLAPANYEKCICGALSHVQEAACVTCGEAKEWDAKATGEAGQ</sequence>
<gene>
    <name evidence="1" type="ORF">KWG56_00550</name>
</gene>
<proteinExistence type="predicted"/>
<dbReference type="EMBL" id="CP080034">
    <property type="protein sequence ID" value="QYC10548.1"/>
    <property type="molecule type" value="Genomic_DNA"/>
</dbReference>
<evidence type="ECO:0000313" key="1">
    <source>
        <dbReference type="EMBL" id="QYC10548.1"/>
    </source>
</evidence>
<protein>
    <submittedName>
        <fullName evidence="1">Uncharacterized protein</fullName>
    </submittedName>
</protein>
<name>A0ABX8TIG0_9CAUL</name>
<dbReference type="GeneID" id="94373733"/>
<evidence type="ECO:0000313" key="2">
    <source>
        <dbReference type="Proteomes" id="UP000824334"/>
    </source>
</evidence>
<dbReference type="Proteomes" id="UP000824334">
    <property type="component" value="Chromosome"/>
</dbReference>
<reference evidence="1 2" key="1">
    <citation type="submission" date="2021-07" db="EMBL/GenBank/DDBJ databases">
        <title>Isolation and characterization of bacteria from a gold mining with a capacity of golden bioaccumulation.</title>
        <authorList>
            <person name="Yang X.J."/>
        </authorList>
    </citation>
    <scope>NUCLEOTIDE SEQUENCE [LARGE SCALE GENOMIC DNA]</scope>
    <source>
        <strain evidence="1 2">Au29</strain>
    </source>
</reference>